<dbReference type="InterPro" id="IPR010260">
    <property type="entry name" value="AlpA"/>
</dbReference>
<dbReference type="PANTHER" id="PTHR36154">
    <property type="entry name" value="DNA-BINDING TRANSCRIPTIONAL ACTIVATOR ALPA"/>
    <property type="match status" value="1"/>
</dbReference>
<dbReference type="AlphaFoldDB" id="A0A6N2XHU9"/>
<organism evidence="1">
    <name type="scientific">Citrobacter amalonaticus</name>
    <dbReference type="NCBI Taxonomy" id="35703"/>
    <lineage>
        <taxon>Bacteria</taxon>
        <taxon>Pseudomonadati</taxon>
        <taxon>Pseudomonadota</taxon>
        <taxon>Gammaproteobacteria</taxon>
        <taxon>Enterobacterales</taxon>
        <taxon>Enterobacteriaceae</taxon>
        <taxon>Citrobacter</taxon>
    </lineage>
</organism>
<accession>A0A6N2XHU9</accession>
<sequence>MSNVSAPKTHPLRILRMTELTAILGISRSSIYEKLNPKSRYYDAEFPRPVRLGAASVGWRSTAIDEWIASRTV</sequence>
<reference evidence="1" key="1">
    <citation type="submission" date="2019-11" db="EMBL/GenBank/DDBJ databases">
        <authorList>
            <person name="Feng L."/>
        </authorList>
    </citation>
    <scope>NUCLEOTIDE SEQUENCE</scope>
    <source>
        <strain evidence="1">CAmalonaticusLFYP1</strain>
    </source>
</reference>
<protein>
    <submittedName>
        <fullName evidence="1">Prophage CP4-57 regulatory protein (AlpA)</fullName>
    </submittedName>
</protein>
<dbReference type="Pfam" id="PF05930">
    <property type="entry name" value="Phage_AlpA"/>
    <property type="match status" value="1"/>
</dbReference>
<proteinExistence type="predicted"/>
<dbReference type="PANTHER" id="PTHR36154:SF1">
    <property type="entry name" value="DNA-BINDING TRANSCRIPTIONAL ACTIVATOR ALPA"/>
    <property type="match status" value="1"/>
</dbReference>
<dbReference type="InterPro" id="IPR052931">
    <property type="entry name" value="Prophage_regulatory_activator"/>
</dbReference>
<name>A0A6N2XHU9_CITAM</name>
<evidence type="ECO:0000313" key="1">
    <source>
        <dbReference type="EMBL" id="VYT53270.1"/>
    </source>
</evidence>
<dbReference type="Gene3D" id="1.10.238.160">
    <property type="match status" value="1"/>
</dbReference>
<dbReference type="EMBL" id="CACRTI010000020">
    <property type="protein sequence ID" value="VYT53270.1"/>
    <property type="molecule type" value="Genomic_DNA"/>
</dbReference>
<dbReference type="RefSeq" id="WP_038416542.1">
    <property type="nucleotide sequence ID" value="NZ_CACRTI010000020.1"/>
</dbReference>
<gene>
    <name evidence="1" type="ORF">CALFYP1_01015</name>
</gene>